<gene>
    <name evidence="12" type="ORF">GCM10017643_36150</name>
</gene>
<keyword evidence="9 10" id="KW-0472">Membrane</keyword>
<dbReference type="PANTHER" id="PTHR30614:SF20">
    <property type="entry name" value="GLUTAMINE TRANSPORT SYSTEM PERMEASE PROTEIN GLNP"/>
    <property type="match status" value="1"/>
</dbReference>
<evidence type="ECO:0000256" key="5">
    <source>
        <dbReference type="ARBA" id="ARBA00022475"/>
    </source>
</evidence>
<dbReference type="Proteomes" id="UP001143370">
    <property type="component" value="Unassembled WGS sequence"/>
</dbReference>
<evidence type="ECO:0000259" key="11">
    <source>
        <dbReference type="PROSITE" id="PS50928"/>
    </source>
</evidence>
<dbReference type="RefSeq" id="WP_213376186.1">
    <property type="nucleotide sequence ID" value="NZ_BSFJ01000027.1"/>
</dbReference>
<dbReference type="AlphaFoldDB" id="A0A9W6N0S8"/>
<evidence type="ECO:0000256" key="7">
    <source>
        <dbReference type="ARBA" id="ARBA00022970"/>
    </source>
</evidence>
<feature type="transmembrane region" description="Helical" evidence="10">
    <location>
        <begin position="188"/>
        <end position="206"/>
    </location>
</feature>
<feature type="transmembrane region" description="Helical" evidence="10">
    <location>
        <begin position="71"/>
        <end position="94"/>
    </location>
</feature>
<evidence type="ECO:0000256" key="2">
    <source>
        <dbReference type="ARBA" id="ARBA00004429"/>
    </source>
</evidence>
<evidence type="ECO:0000256" key="9">
    <source>
        <dbReference type="ARBA" id="ARBA00023136"/>
    </source>
</evidence>
<dbReference type="InterPro" id="IPR043429">
    <property type="entry name" value="ArtM/GltK/GlnP/TcyL/YhdX-like"/>
</dbReference>
<reference evidence="12" key="2">
    <citation type="submission" date="2023-01" db="EMBL/GenBank/DDBJ databases">
        <authorList>
            <person name="Sun Q."/>
            <person name="Evtushenko L."/>
        </authorList>
    </citation>
    <scope>NUCLEOTIDE SEQUENCE</scope>
    <source>
        <strain evidence="12">VKM B-2484</strain>
    </source>
</reference>
<keyword evidence="8 10" id="KW-1133">Transmembrane helix</keyword>
<dbReference type="Gene3D" id="1.10.3720.10">
    <property type="entry name" value="MetI-like"/>
    <property type="match status" value="1"/>
</dbReference>
<dbReference type="NCBIfam" id="TIGR01726">
    <property type="entry name" value="HEQRo_perm_3TM"/>
    <property type="match status" value="1"/>
</dbReference>
<feature type="transmembrane region" description="Helical" evidence="10">
    <location>
        <begin position="212"/>
        <end position="233"/>
    </location>
</feature>
<evidence type="ECO:0000256" key="6">
    <source>
        <dbReference type="ARBA" id="ARBA00022692"/>
    </source>
</evidence>
<keyword evidence="7" id="KW-0029">Amino-acid transport</keyword>
<evidence type="ECO:0000256" key="1">
    <source>
        <dbReference type="ARBA" id="ARBA00003159"/>
    </source>
</evidence>
<comment type="caution">
    <text evidence="12">The sequence shown here is derived from an EMBL/GenBank/DDBJ whole genome shotgun (WGS) entry which is preliminary data.</text>
</comment>
<feature type="domain" description="ABC transmembrane type-1" evidence="11">
    <location>
        <begin position="35"/>
        <end position="231"/>
    </location>
</feature>
<feature type="transmembrane region" description="Helical" evidence="10">
    <location>
        <begin position="38"/>
        <end position="59"/>
    </location>
</feature>
<organism evidence="12 13">
    <name type="scientific">Ancylobacter dichloromethanicus</name>
    <dbReference type="NCBI Taxonomy" id="518825"/>
    <lineage>
        <taxon>Bacteria</taxon>
        <taxon>Pseudomonadati</taxon>
        <taxon>Pseudomonadota</taxon>
        <taxon>Alphaproteobacteria</taxon>
        <taxon>Hyphomicrobiales</taxon>
        <taxon>Xanthobacteraceae</taxon>
        <taxon>Ancylobacter</taxon>
    </lineage>
</organism>
<comment type="subcellular location">
    <subcellularLocation>
        <location evidence="2">Cell inner membrane</location>
        <topology evidence="2">Multi-pass membrane protein</topology>
    </subcellularLocation>
    <subcellularLocation>
        <location evidence="10">Cell membrane</location>
        <topology evidence="10">Multi-pass membrane protein</topology>
    </subcellularLocation>
</comment>
<name>A0A9W6N0S8_9HYPH</name>
<keyword evidence="6 10" id="KW-0812">Transmembrane</keyword>
<dbReference type="PROSITE" id="PS50928">
    <property type="entry name" value="ABC_TM1"/>
    <property type="match status" value="1"/>
</dbReference>
<comment type="similarity">
    <text evidence="3">Belongs to the binding-protein-dependent transport system permease family. HisMQ subfamily.</text>
</comment>
<accession>A0A9W6N0S8</accession>
<evidence type="ECO:0000256" key="8">
    <source>
        <dbReference type="ARBA" id="ARBA00022989"/>
    </source>
</evidence>
<dbReference type="InterPro" id="IPR010065">
    <property type="entry name" value="AA_ABC_transptr_permease_3TM"/>
</dbReference>
<reference evidence="12" key="1">
    <citation type="journal article" date="2014" name="Int. J. Syst. Evol. Microbiol.">
        <title>Complete genome sequence of Corynebacterium casei LMG S-19264T (=DSM 44701T), isolated from a smear-ripened cheese.</title>
        <authorList>
            <consortium name="US DOE Joint Genome Institute (JGI-PGF)"/>
            <person name="Walter F."/>
            <person name="Albersmeier A."/>
            <person name="Kalinowski J."/>
            <person name="Ruckert C."/>
        </authorList>
    </citation>
    <scope>NUCLEOTIDE SEQUENCE</scope>
    <source>
        <strain evidence="12">VKM B-2484</strain>
    </source>
</reference>
<dbReference type="CDD" id="cd06261">
    <property type="entry name" value="TM_PBP2"/>
    <property type="match status" value="1"/>
</dbReference>
<evidence type="ECO:0000313" key="12">
    <source>
        <dbReference type="EMBL" id="GLK73498.1"/>
    </source>
</evidence>
<evidence type="ECO:0000256" key="4">
    <source>
        <dbReference type="ARBA" id="ARBA00022448"/>
    </source>
</evidence>
<keyword evidence="13" id="KW-1185">Reference proteome</keyword>
<dbReference type="GO" id="GO:0022857">
    <property type="term" value="F:transmembrane transporter activity"/>
    <property type="evidence" value="ECO:0007669"/>
    <property type="project" value="InterPro"/>
</dbReference>
<dbReference type="InterPro" id="IPR035906">
    <property type="entry name" value="MetI-like_sf"/>
</dbReference>
<comment type="function">
    <text evidence="1">Part of the binding-protein-dependent transport system for glutamine; probably responsible for the translocation of the substrate across the membrane.</text>
</comment>
<dbReference type="EMBL" id="BSFJ01000027">
    <property type="protein sequence ID" value="GLK73498.1"/>
    <property type="molecule type" value="Genomic_DNA"/>
</dbReference>
<evidence type="ECO:0000256" key="10">
    <source>
        <dbReference type="RuleBase" id="RU363032"/>
    </source>
</evidence>
<sequence length="252" mass="28010">MDAIAEWFRTLYDTTGINITVVYDAYDRQRFIEGLGMTIMLSVVTIFTSLVIGVAGAWAQSSPLRLLRFAINGFVTVFRNTPPLVQIFFFYFGLGQILPRVEDADGMRVPLIDNVEWAIISLSLFAGAFNVEIFRSGIEAVPRTTVEAAESLGYTRLGIYRHVVLPLALRVCLPALSNNLVNLVKTTTLAYAIAVPELLYVSKQIWTDSQNVPVMMLILLATYTVLVGILVFIMHRWERALAIPGYGQGAGR</sequence>
<evidence type="ECO:0000313" key="13">
    <source>
        <dbReference type="Proteomes" id="UP001143370"/>
    </source>
</evidence>
<dbReference type="GO" id="GO:0006865">
    <property type="term" value="P:amino acid transport"/>
    <property type="evidence" value="ECO:0007669"/>
    <property type="project" value="UniProtKB-KW"/>
</dbReference>
<dbReference type="PANTHER" id="PTHR30614">
    <property type="entry name" value="MEMBRANE COMPONENT OF AMINO ACID ABC TRANSPORTER"/>
    <property type="match status" value="1"/>
</dbReference>
<keyword evidence="5" id="KW-1003">Cell membrane</keyword>
<dbReference type="Pfam" id="PF00528">
    <property type="entry name" value="BPD_transp_1"/>
    <property type="match status" value="1"/>
</dbReference>
<dbReference type="InterPro" id="IPR000515">
    <property type="entry name" value="MetI-like"/>
</dbReference>
<keyword evidence="4 10" id="KW-0813">Transport</keyword>
<protein>
    <submittedName>
        <fullName evidence="12">Amino acid ABC transporter</fullName>
    </submittedName>
</protein>
<evidence type="ECO:0000256" key="3">
    <source>
        <dbReference type="ARBA" id="ARBA00010072"/>
    </source>
</evidence>
<dbReference type="SUPFAM" id="SSF161098">
    <property type="entry name" value="MetI-like"/>
    <property type="match status" value="1"/>
</dbReference>
<dbReference type="GO" id="GO:0043190">
    <property type="term" value="C:ATP-binding cassette (ABC) transporter complex"/>
    <property type="evidence" value="ECO:0007669"/>
    <property type="project" value="InterPro"/>
</dbReference>
<proteinExistence type="inferred from homology"/>